<evidence type="ECO:0000313" key="3">
    <source>
        <dbReference type="Proteomes" id="UP000242999"/>
    </source>
</evidence>
<gene>
    <name evidence="2" type="ORF">SAMN05421831_101125</name>
</gene>
<dbReference type="Pfam" id="PF00239">
    <property type="entry name" value="Resolvase"/>
    <property type="match status" value="1"/>
</dbReference>
<dbReference type="EMBL" id="FNYH01000001">
    <property type="protein sequence ID" value="SEI38155.1"/>
    <property type="molecule type" value="Genomic_DNA"/>
</dbReference>
<dbReference type="GO" id="GO:0006355">
    <property type="term" value="P:regulation of DNA-templated transcription"/>
    <property type="evidence" value="ECO:0007669"/>
    <property type="project" value="InterPro"/>
</dbReference>
<organism evidence="2 3">
    <name type="scientific">Allopseudospirillum japonicum</name>
    <dbReference type="NCBI Taxonomy" id="64971"/>
    <lineage>
        <taxon>Bacteria</taxon>
        <taxon>Pseudomonadati</taxon>
        <taxon>Pseudomonadota</taxon>
        <taxon>Gammaproteobacteria</taxon>
        <taxon>Oceanospirillales</taxon>
        <taxon>Oceanospirillaceae</taxon>
        <taxon>Allopseudospirillum</taxon>
    </lineage>
</organism>
<name>A0A1H6QFX8_9GAMM</name>
<dbReference type="PANTHER" id="PTHR36172">
    <property type="match status" value="1"/>
</dbReference>
<dbReference type="InterPro" id="IPR009061">
    <property type="entry name" value="DNA-bd_dom_put_sf"/>
</dbReference>
<proteinExistence type="predicted"/>
<reference evidence="3" key="1">
    <citation type="submission" date="2016-10" db="EMBL/GenBank/DDBJ databases">
        <authorList>
            <person name="Varghese N."/>
            <person name="Submissions S."/>
        </authorList>
    </citation>
    <scope>NUCLEOTIDE SEQUENCE [LARGE SCALE GENOMIC DNA]</scope>
    <source>
        <strain evidence="3">DSM 7165</strain>
    </source>
</reference>
<dbReference type="SUPFAM" id="SSF53041">
    <property type="entry name" value="Resolvase-like"/>
    <property type="match status" value="1"/>
</dbReference>
<dbReference type="Gene3D" id="1.10.1660.10">
    <property type="match status" value="1"/>
</dbReference>
<dbReference type="OrthoDB" id="5703386at2"/>
<evidence type="ECO:0000259" key="1">
    <source>
        <dbReference type="PROSITE" id="PS50937"/>
    </source>
</evidence>
<dbReference type="GO" id="GO:0003677">
    <property type="term" value="F:DNA binding"/>
    <property type="evidence" value="ECO:0007669"/>
    <property type="project" value="InterPro"/>
</dbReference>
<dbReference type="Pfam" id="PF00376">
    <property type="entry name" value="MerR"/>
    <property type="match status" value="1"/>
</dbReference>
<protein>
    <submittedName>
        <fullName evidence="2">Predicted site-specific integrase-resolvase</fullName>
    </submittedName>
</protein>
<accession>A0A1H6QFX8</accession>
<dbReference type="STRING" id="64971.SAMN05421831_101125"/>
<feature type="domain" description="HTH merR-type" evidence="1">
    <location>
        <begin position="48"/>
        <end position="88"/>
    </location>
</feature>
<dbReference type="RefSeq" id="WP_093307815.1">
    <property type="nucleotide sequence ID" value="NZ_FNYH01000001.1"/>
</dbReference>
<dbReference type="SUPFAM" id="SSF46955">
    <property type="entry name" value="Putative DNA-binding domain"/>
    <property type="match status" value="1"/>
</dbReference>
<dbReference type="PROSITE" id="PS50937">
    <property type="entry name" value="HTH_MERR_2"/>
    <property type="match status" value="1"/>
</dbReference>
<dbReference type="InterPro" id="IPR051491">
    <property type="entry name" value="Recombinase/Transposase-rel"/>
</dbReference>
<keyword evidence="3" id="KW-1185">Reference proteome</keyword>
<dbReference type="GO" id="GO:0000150">
    <property type="term" value="F:DNA strand exchange activity"/>
    <property type="evidence" value="ECO:0007669"/>
    <property type="project" value="InterPro"/>
</dbReference>
<dbReference type="Gene3D" id="3.40.50.1390">
    <property type="entry name" value="Resolvase, N-terminal catalytic domain"/>
    <property type="match status" value="1"/>
</dbReference>
<sequence>MTCSNKYHPPFISYTEDVLTCDTQAMNAHVPPAAVSTGVKTKSPMNKLVSIHEAARLLGVSDATLRRWDKSGRLTPDYITRGGHRRYNLDKLLSMQVSQYPQEQQALVKQTYHLQQDMAYASTGQAELTYLYLRVAHPHQKAQWQKQLNLALEFCQQHYGQVQSIMDIGRGTDMQRSGLKNLLQNILKGRIKRLILLDRYQLLPVGYEVIERLCYLQNIEIIYLAHLHPSLYRQCMQVHLQEEETLDTLIEMCTRMSLSLPMDSEVQTLIQNIRQRLVHWMDQQGQTLLEPSAEFEH</sequence>
<dbReference type="Proteomes" id="UP000242999">
    <property type="component" value="Unassembled WGS sequence"/>
</dbReference>
<evidence type="ECO:0000313" key="2">
    <source>
        <dbReference type="EMBL" id="SEI38155.1"/>
    </source>
</evidence>
<dbReference type="InterPro" id="IPR006119">
    <property type="entry name" value="Resolv_N"/>
</dbReference>
<dbReference type="InterPro" id="IPR000551">
    <property type="entry name" value="MerR-type_HTH_dom"/>
</dbReference>
<dbReference type="InterPro" id="IPR036162">
    <property type="entry name" value="Resolvase-like_N_sf"/>
</dbReference>
<dbReference type="PANTHER" id="PTHR36172:SF1">
    <property type="entry name" value="RESOLVASE-RELATED"/>
    <property type="match status" value="1"/>
</dbReference>
<dbReference type="AlphaFoldDB" id="A0A1H6QFX8"/>
<dbReference type="CDD" id="cd04762">
    <property type="entry name" value="HTH_MerR-trunc"/>
    <property type="match status" value="1"/>
</dbReference>